<evidence type="ECO:0000256" key="3">
    <source>
        <dbReference type="ARBA" id="ARBA00022575"/>
    </source>
</evidence>
<evidence type="ECO:0000256" key="1">
    <source>
        <dbReference type="ARBA" id="ARBA00001917"/>
    </source>
</evidence>
<keyword evidence="6" id="KW-0560">Oxidoreductase</keyword>
<dbReference type="SUPFAM" id="SSF51412">
    <property type="entry name" value="Inosine monophosphate dehydrogenase (IMPDH)"/>
    <property type="match status" value="1"/>
</dbReference>
<dbReference type="Proteomes" id="UP001501822">
    <property type="component" value="Unassembled WGS sequence"/>
</dbReference>
<dbReference type="EMBL" id="BAAABM010000002">
    <property type="protein sequence ID" value="GAA0314581.1"/>
    <property type="molecule type" value="Genomic_DNA"/>
</dbReference>
<keyword evidence="5" id="KW-0288">FMN</keyword>
<dbReference type="InterPro" id="IPR013785">
    <property type="entry name" value="Aldolase_TIM"/>
</dbReference>
<dbReference type="PANTHER" id="PTHR42747:SF3">
    <property type="entry name" value="NITRONATE MONOOXYGENASE-RELATED"/>
    <property type="match status" value="1"/>
</dbReference>
<evidence type="ECO:0000256" key="9">
    <source>
        <dbReference type="ARBA" id="ARBA00049401"/>
    </source>
</evidence>
<gene>
    <name evidence="10" type="ORF">GCM10010151_00830</name>
</gene>
<dbReference type="RefSeq" id="WP_252809669.1">
    <property type="nucleotide sequence ID" value="NZ_BAAABM010000002.1"/>
</dbReference>
<evidence type="ECO:0000256" key="5">
    <source>
        <dbReference type="ARBA" id="ARBA00022643"/>
    </source>
</evidence>
<comment type="cofactor">
    <cofactor evidence="1">
        <name>FMN</name>
        <dbReference type="ChEBI" id="CHEBI:58210"/>
    </cofactor>
</comment>
<evidence type="ECO:0000256" key="2">
    <source>
        <dbReference type="ARBA" id="ARBA00009881"/>
    </source>
</evidence>
<sequence>MILDELPVPIVLAPLAGGPSTPRLTAAVGEAGGLGFLAAGYLTAEGLRARLDETRALTRRPIGVNLFVPGRPADPEIVARYAAGLAEEAARTGAGLGEPRFEDDEWAAKLDLLTAAPVPVVSFTFGCPSPEVAGRLHRAGSEVWVTVTREDEAAQAVAAGADALVVQGAEAGGHRASFVDDPADRGEEMGLLSLLQLLRAAVDVPLVATGGIATGAGVAAVLAAGASAAQLGTAFLRCPEAGTAPVHRQALASSAPTAMTRAFTGRLARGIRNRFMHRYGDDAPVAYPEIHHVTAPLRRAARAAGDPDLVNLWAGQAHALAREVPAGELVGLLAAETDASLRAAAARLRRE</sequence>
<dbReference type="PROSITE" id="PS00912">
    <property type="entry name" value="DHODEHASE_2"/>
    <property type="match status" value="1"/>
</dbReference>
<name>A0ABP3FGR2_9ACTN</name>
<protein>
    <recommendedName>
        <fullName evidence="8">Propionate 3-nitronate monooxygenase</fullName>
    </recommendedName>
</protein>
<comment type="caution">
    <text evidence="10">The sequence shown here is derived from an EMBL/GenBank/DDBJ whole genome shotgun (WGS) entry which is preliminary data.</text>
</comment>
<organism evidence="10 11">
    <name type="scientific">Actinoallomurus spadix</name>
    <dbReference type="NCBI Taxonomy" id="79912"/>
    <lineage>
        <taxon>Bacteria</taxon>
        <taxon>Bacillati</taxon>
        <taxon>Actinomycetota</taxon>
        <taxon>Actinomycetes</taxon>
        <taxon>Streptosporangiales</taxon>
        <taxon>Thermomonosporaceae</taxon>
        <taxon>Actinoallomurus</taxon>
    </lineage>
</organism>
<evidence type="ECO:0000256" key="4">
    <source>
        <dbReference type="ARBA" id="ARBA00022630"/>
    </source>
</evidence>
<reference evidence="11" key="1">
    <citation type="journal article" date="2019" name="Int. J. Syst. Evol. Microbiol.">
        <title>The Global Catalogue of Microorganisms (GCM) 10K type strain sequencing project: providing services to taxonomists for standard genome sequencing and annotation.</title>
        <authorList>
            <consortium name="The Broad Institute Genomics Platform"/>
            <consortium name="The Broad Institute Genome Sequencing Center for Infectious Disease"/>
            <person name="Wu L."/>
            <person name="Ma J."/>
        </authorList>
    </citation>
    <scope>NUCLEOTIDE SEQUENCE [LARGE SCALE GENOMIC DNA]</scope>
    <source>
        <strain evidence="11">JCM 3146</strain>
    </source>
</reference>
<keyword evidence="3" id="KW-0216">Detoxification</keyword>
<dbReference type="GO" id="GO:0004497">
    <property type="term" value="F:monooxygenase activity"/>
    <property type="evidence" value="ECO:0007669"/>
    <property type="project" value="UniProtKB-KW"/>
</dbReference>
<dbReference type="CDD" id="cd04730">
    <property type="entry name" value="NPD_like"/>
    <property type="match status" value="1"/>
</dbReference>
<dbReference type="Pfam" id="PF03060">
    <property type="entry name" value="NMO"/>
    <property type="match status" value="1"/>
</dbReference>
<keyword evidence="7 10" id="KW-0503">Monooxygenase</keyword>
<evidence type="ECO:0000256" key="8">
    <source>
        <dbReference type="ARBA" id="ARBA00031155"/>
    </source>
</evidence>
<evidence type="ECO:0000256" key="7">
    <source>
        <dbReference type="ARBA" id="ARBA00023033"/>
    </source>
</evidence>
<evidence type="ECO:0000313" key="11">
    <source>
        <dbReference type="Proteomes" id="UP001501822"/>
    </source>
</evidence>
<evidence type="ECO:0000256" key="6">
    <source>
        <dbReference type="ARBA" id="ARBA00023002"/>
    </source>
</evidence>
<accession>A0ABP3FGR2</accession>
<proteinExistence type="inferred from homology"/>
<dbReference type="InterPro" id="IPR001295">
    <property type="entry name" value="Dihydroorotate_DH_CS"/>
</dbReference>
<dbReference type="Gene3D" id="3.20.20.70">
    <property type="entry name" value="Aldolase class I"/>
    <property type="match status" value="1"/>
</dbReference>
<keyword evidence="11" id="KW-1185">Reference proteome</keyword>
<dbReference type="InterPro" id="IPR004136">
    <property type="entry name" value="NMO"/>
</dbReference>
<dbReference type="PANTHER" id="PTHR42747">
    <property type="entry name" value="NITRONATE MONOOXYGENASE-RELATED"/>
    <property type="match status" value="1"/>
</dbReference>
<comment type="catalytic activity">
    <reaction evidence="9">
        <text>3 propionate 3-nitronate + 3 O2 + H2O = 3 3-oxopropanoate + 2 nitrate + nitrite + H2O2 + 3 H(+)</text>
        <dbReference type="Rhea" id="RHEA:57332"/>
        <dbReference type="ChEBI" id="CHEBI:15377"/>
        <dbReference type="ChEBI" id="CHEBI:15378"/>
        <dbReference type="ChEBI" id="CHEBI:15379"/>
        <dbReference type="ChEBI" id="CHEBI:16240"/>
        <dbReference type="ChEBI" id="CHEBI:16301"/>
        <dbReference type="ChEBI" id="CHEBI:17632"/>
        <dbReference type="ChEBI" id="CHEBI:33190"/>
        <dbReference type="ChEBI" id="CHEBI:136067"/>
    </reaction>
</comment>
<evidence type="ECO:0000313" key="10">
    <source>
        <dbReference type="EMBL" id="GAA0314581.1"/>
    </source>
</evidence>
<keyword evidence="4" id="KW-0285">Flavoprotein</keyword>
<comment type="similarity">
    <text evidence="2">Belongs to the nitronate monooxygenase family. NMO class I subfamily.</text>
</comment>